<feature type="domain" description="DSBA-like thioredoxin" evidence="2">
    <location>
        <begin position="142"/>
        <end position="246"/>
    </location>
</feature>
<dbReference type="SUPFAM" id="SSF52833">
    <property type="entry name" value="Thioredoxin-like"/>
    <property type="match status" value="1"/>
</dbReference>
<keyword evidence="4" id="KW-1185">Reference proteome</keyword>
<dbReference type="Gene3D" id="3.40.30.10">
    <property type="entry name" value="Glutaredoxin"/>
    <property type="match status" value="2"/>
</dbReference>
<feature type="region of interest" description="Disordered" evidence="1">
    <location>
        <begin position="117"/>
        <end position="146"/>
    </location>
</feature>
<dbReference type="EMBL" id="MU860223">
    <property type="protein sequence ID" value="KAK4235991.1"/>
    <property type="molecule type" value="Genomic_DNA"/>
</dbReference>
<dbReference type="InterPro" id="IPR001853">
    <property type="entry name" value="DSBA-like_thioredoxin_dom"/>
</dbReference>
<dbReference type="PANTHER" id="PTHR13887:SF41">
    <property type="entry name" value="THIOREDOXIN SUPERFAMILY PROTEIN"/>
    <property type="match status" value="1"/>
</dbReference>
<gene>
    <name evidence="3" type="ORF">C8A03DRAFT_36147</name>
</gene>
<dbReference type="Proteomes" id="UP001303760">
    <property type="component" value="Unassembled WGS sequence"/>
</dbReference>
<dbReference type="PANTHER" id="PTHR13887">
    <property type="entry name" value="GLUTATHIONE S-TRANSFERASE KAPPA"/>
    <property type="match status" value="1"/>
</dbReference>
<protein>
    <submittedName>
        <fullName evidence="3">Thioredoxin-like protein</fullName>
    </submittedName>
</protein>
<dbReference type="Pfam" id="PF01323">
    <property type="entry name" value="DSBA"/>
    <property type="match status" value="2"/>
</dbReference>
<comment type="caution">
    <text evidence="3">The sequence shown here is derived from an EMBL/GenBank/DDBJ whole genome shotgun (WGS) entry which is preliminary data.</text>
</comment>
<sequence>MAEFTFEIDIYSDTICPWCYIGKKTLDKAIATYTAQHPDVNFKLTWKPFMLWPMAKVSAYQKGAILHAIYGPRAPVMFERLARLGALHGIDFRWEGKSGNSRDSHKLILLAMDQDDAASSSSSSSSTPEPTTSSSTANDNNNTTTTTKLMTYKQTKQERTITHLFASVFEQGQDLSSRAFLARAAVTLGLVASEEEALAYLEQGEQDHEAGPGQRVDESSARARQIGMTAVPSYVVQGRWQVGGMQGEDVWLRIFDKVRAAKLERQNDEGRDVDGIGVRHGETTIAN</sequence>
<evidence type="ECO:0000259" key="2">
    <source>
        <dbReference type="Pfam" id="PF01323"/>
    </source>
</evidence>
<organism evidence="3 4">
    <name type="scientific">Achaetomium macrosporum</name>
    <dbReference type="NCBI Taxonomy" id="79813"/>
    <lineage>
        <taxon>Eukaryota</taxon>
        <taxon>Fungi</taxon>
        <taxon>Dikarya</taxon>
        <taxon>Ascomycota</taxon>
        <taxon>Pezizomycotina</taxon>
        <taxon>Sordariomycetes</taxon>
        <taxon>Sordariomycetidae</taxon>
        <taxon>Sordariales</taxon>
        <taxon>Chaetomiaceae</taxon>
        <taxon>Achaetomium</taxon>
    </lineage>
</organism>
<accession>A0AAN7C6S1</accession>
<dbReference type="InterPro" id="IPR036249">
    <property type="entry name" value="Thioredoxin-like_sf"/>
</dbReference>
<dbReference type="CDD" id="cd03024">
    <property type="entry name" value="DsbA_FrnE"/>
    <property type="match status" value="1"/>
</dbReference>
<proteinExistence type="predicted"/>
<reference evidence="3" key="1">
    <citation type="journal article" date="2023" name="Mol. Phylogenet. Evol.">
        <title>Genome-scale phylogeny and comparative genomics of the fungal order Sordariales.</title>
        <authorList>
            <person name="Hensen N."/>
            <person name="Bonometti L."/>
            <person name="Westerberg I."/>
            <person name="Brannstrom I.O."/>
            <person name="Guillou S."/>
            <person name="Cros-Aarteil S."/>
            <person name="Calhoun S."/>
            <person name="Haridas S."/>
            <person name="Kuo A."/>
            <person name="Mondo S."/>
            <person name="Pangilinan J."/>
            <person name="Riley R."/>
            <person name="LaButti K."/>
            <person name="Andreopoulos B."/>
            <person name="Lipzen A."/>
            <person name="Chen C."/>
            <person name="Yan M."/>
            <person name="Daum C."/>
            <person name="Ng V."/>
            <person name="Clum A."/>
            <person name="Steindorff A."/>
            <person name="Ohm R.A."/>
            <person name="Martin F."/>
            <person name="Silar P."/>
            <person name="Natvig D.O."/>
            <person name="Lalanne C."/>
            <person name="Gautier V."/>
            <person name="Ament-Velasquez S.L."/>
            <person name="Kruys A."/>
            <person name="Hutchinson M.I."/>
            <person name="Powell A.J."/>
            <person name="Barry K."/>
            <person name="Miller A.N."/>
            <person name="Grigoriev I.V."/>
            <person name="Debuchy R."/>
            <person name="Gladieux P."/>
            <person name="Hiltunen Thoren M."/>
            <person name="Johannesson H."/>
        </authorList>
    </citation>
    <scope>NUCLEOTIDE SEQUENCE</scope>
    <source>
        <strain evidence="3">CBS 532.94</strain>
    </source>
</reference>
<evidence type="ECO:0000313" key="3">
    <source>
        <dbReference type="EMBL" id="KAK4235991.1"/>
    </source>
</evidence>
<feature type="compositionally biased region" description="Low complexity" evidence="1">
    <location>
        <begin position="119"/>
        <end position="146"/>
    </location>
</feature>
<feature type="domain" description="DSBA-like thioredoxin" evidence="2">
    <location>
        <begin position="7"/>
        <end position="117"/>
    </location>
</feature>
<reference evidence="3" key="2">
    <citation type="submission" date="2023-05" db="EMBL/GenBank/DDBJ databases">
        <authorList>
            <consortium name="Lawrence Berkeley National Laboratory"/>
            <person name="Steindorff A."/>
            <person name="Hensen N."/>
            <person name="Bonometti L."/>
            <person name="Westerberg I."/>
            <person name="Brannstrom I.O."/>
            <person name="Guillou S."/>
            <person name="Cros-Aarteil S."/>
            <person name="Calhoun S."/>
            <person name="Haridas S."/>
            <person name="Kuo A."/>
            <person name="Mondo S."/>
            <person name="Pangilinan J."/>
            <person name="Riley R."/>
            <person name="Labutti K."/>
            <person name="Andreopoulos B."/>
            <person name="Lipzen A."/>
            <person name="Chen C."/>
            <person name="Yanf M."/>
            <person name="Daum C."/>
            <person name="Ng V."/>
            <person name="Clum A."/>
            <person name="Ohm R."/>
            <person name="Martin F."/>
            <person name="Silar P."/>
            <person name="Natvig D."/>
            <person name="Lalanne C."/>
            <person name="Gautier V."/>
            <person name="Ament-Velasquez S.L."/>
            <person name="Kruys A."/>
            <person name="Hutchinson M.I."/>
            <person name="Powell A.J."/>
            <person name="Barry K."/>
            <person name="Miller A.N."/>
            <person name="Grigoriev I.V."/>
            <person name="Debuchy R."/>
            <person name="Gladieux P."/>
            <person name="Thoren M.H."/>
            <person name="Johannesson H."/>
        </authorList>
    </citation>
    <scope>NUCLEOTIDE SEQUENCE</scope>
    <source>
        <strain evidence="3">CBS 532.94</strain>
    </source>
</reference>
<evidence type="ECO:0000256" key="1">
    <source>
        <dbReference type="SAM" id="MobiDB-lite"/>
    </source>
</evidence>
<name>A0AAN7C6S1_9PEZI</name>
<evidence type="ECO:0000313" key="4">
    <source>
        <dbReference type="Proteomes" id="UP001303760"/>
    </source>
</evidence>
<dbReference type="AlphaFoldDB" id="A0AAN7C6S1"/>
<dbReference type="GO" id="GO:0016491">
    <property type="term" value="F:oxidoreductase activity"/>
    <property type="evidence" value="ECO:0007669"/>
    <property type="project" value="InterPro"/>
</dbReference>